<evidence type="ECO:0000256" key="1">
    <source>
        <dbReference type="SAM" id="Coils"/>
    </source>
</evidence>
<sequence>MADQNPALPQPDFDRLNQSTQVFAEETAKLRNIPSLSQSNEILDTLRQFNAQFTQINNRLDQVNVQFTQVNTRLDQVNARFNQVDDQFNQVSNQFNQVNNQFNQVNNQFNQVNNQFNQVNDRLNQVNNRLNRLDTNLSNLRTEIRARDSNSIARVQNAHLVKDSDTLLPLVNPETGDDAQGFPAKPRDIQGMTTGALSALLLSLGQSDDGNKPQKIRRLRRFVGLQETPVHT</sequence>
<dbReference type="STRING" id="1442369.A0A0D2FVZ5"/>
<proteinExistence type="predicted"/>
<dbReference type="OrthoDB" id="4159080at2759"/>
<dbReference type="VEuPathDB" id="FungiDB:Z518_04303"/>
<evidence type="ECO:0000313" key="3">
    <source>
        <dbReference type="Proteomes" id="UP000053617"/>
    </source>
</evidence>
<name>A0A0D2FVZ5_9EURO</name>
<organism evidence="2 3">
    <name type="scientific">Rhinocladiella mackenziei CBS 650.93</name>
    <dbReference type="NCBI Taxonomy" id="1442369"/>
    <lineage>
        <taxon>Eukaryota</taxon>
        <taxon>Fungi</taxon>
        <taxon>Dikarya</taxon>
        <taxon>Ascomycota</taxon>
        <taxon>Pezizomycotina</taxon>
        <taxon>Eurotiomycetes</taxon>
        <taxon>Chaetothyriomycetidae</taxon>
        <taxon>Chaetothyriales</taxon>
        <taxon>Herpotrichiellaceae</taxon>
        <taxon>Rhinocladiella</taxon>
    </lineage>
</organism>
<dbReference type="Gene3D" id="1.20.1260.80">
    <property type="match status" value="1"/>
</dbReference>
<feature type="coiled-coil region" evidence="1">
    <location>
        <begin position="95"/>
        <end position="143"/>
    </location>
</feature>
<dbReference type="Gene3D" id="3.90.20.10">
    <property type="match status" value="1"/>
</dbReference>
<evidence type="ECO:0000313" key="2">
    <source>
        <dbReference type="EMBL" id="KIX06327.1"/>
    </source>
</evidence>
<dbReference type="GeneID" id="25292374"/>
<gene>
    <name evidence="2" type="ORF">Z518_04303</name>
</gene>
<accession>A0A0D2FVZ5</accession>
<keyword evidence="1" id="KW-0175">Coiled coil</keyword>
<keyword evidence="3" id="KW-1185">Reference proteome</keyword>
<dbReference type="AlphaFoldDB" id="A0A0D2FVZ5"/>
<dbReference type="HOGENOM" id="CLU_097230_0_1_1"/>
<dbReference type="RefSeq" id="XP_013273463.1">
    <property type="nucleotide sequence ID" value="XM_013418009.1"/>
</dbReference>
<reference evidence="2 3" key="1">
    <citation type="submission" date="2015-01" db="EMBL/GenBank/DDBJ databases">
        <title>The Genome Sequence of Rhinocladiella mackenzie CBS 650.93.</title>
        <authorList>
            <consortium name="The Broad Institute Genomics Platform"/>
            <person name="Cuomo C."/>
            <person name="de Hoog S."/>
            <person name="Gorbushina A."/>
            <person name="Stielow B."/>
            <person name="Teixiera M."/>
            <person name="Abouelleil A."/>
            <person name="Chapman S.B."/>
            <person name="Priest M."/>
            <person name="Young S.K."/>
            <person name="Wortman J."/>
            <person name="Nusbaum C."/>
            <person name="Birren B."/>
        </authorList>
    </citation>
    <scope>NUCLEOTIDE SEQUENCE [LARGE SCALE GENOMIC DNA]</scope>
    <source>
        <strain evidence="2 3">CBS 650.93</strain>
    </source>
</reference>
<protein>
    <submittedName>
        <fullName evidence="2">Uncharacterized protein</fullName>
    </submittedName>
</protein>
<dbReference type="Proteomes" id="UP000053617">
    <property type="component" value="Unassembled WGS sequence"/>
</dbReference>
<dbReference type="EMBL" id="KN847477">
    <property type="protein sequence ID" value="KIX06327.1"/>
    <property type="molecule type" value="Genomic_DNA"/>
</dbReference>
<dbReference type="SUPFAM" id="SSF58104">
    <property type="entry name" value="Methyl-accepting chemotaxis protein (MCP) signaling domain"/>
    <property type="match status" value="1"/>
</dbReference>